<proteinExistence type="predicted"/>
<gene>
    <name evidence="1" type="ORF">V5O48_018432</name>
</gene>
<keyword evidence="2" id="KW-1185">Reference proteome</keyword>
<evidence type="ECO:0000313" key="1">
    <source>
        <dbReference type="EMBL" id="KAL0563630.1"/>
    </source>
</evidence>
<organism evidence="1 2">
    <name type="scientific">Marasmius crinis-equi</name>
    <dbReference type="NCBI Taxonomy" id="585013"/>
    <lineage>
        <taxon>Eukaryota</taxon>
        <taxon>Fungi</taxon>
        <taxon>Dikarya</taxon>
        <taxon>Basidiomycota</taxon>
        <taxon>Agaricomycotina</taxon>
        <taxon>Agaricomycetes</taxon>
        <taxon>Agaricomycetidae</taxon>
        <taxon>Agaricales</taxon>
        <taxon>Marasmiineae</taxon>
        <taxon>Marasmiaceae</taxon>
        <taxon>Marasmius</taxon>
    </lineage>
</organism>
<dbReference type="EMBL" id="JBAHYK010003333">
    <property type="protein sequence ID" value="KAL0563630.1"/>
    <property type="molecule type" value="Genomic_DNA"/>
</dbReference>
<protein>
    <submittedName>
        <fullName evidence="1">Uncharacterized protein</fullName>
    </submittedName>
</protein>
<evidence type="ECO:0000313" key="2">
    <source>
        <dbReference type="Proteomes" id="UP001465976"/>
    </source>
</evidence>
<comment type="caution">
    <text evidence="1">The sequence shown here is derived from an EMBL/GenBank/DDBJ whole genome shotgun (WGS) entry which is preliminary data.</text>
</comment>
<dbReference type="Proteomes" id="UP001465976">
    <property type="component" value="Unassembled WGS sequence"/>
</dbReference>
<reference evidence="1 2" key="1">
    <citation type="submission" date="2024-02" db="EMBL/GenBank/DDBJ databases">
        <title>A draft genome for the cacao thread blight pathogen Marasmius crinis-equi.</title>
        <authorList>
            <person name="Cohen S.P."/>
            <person name="Baruah I.K."/>
            <person name="Amoako-Attah I."/>
            <person name="Bukari Y."/>
            <person name="Meinhardt L.W."/>
            <person name="Bailey B.A."/>
        </authorList>
    </citation>
    <scope>NUCLEOTIDE SEQUENCE [LARGE SCALE GENOMIC DNA]</scope>
    <source>
        <strain evidence="1 2">GH-76</strain>
    </source>
</reference>
<accession>A0ABR3ELD4</accession>
<name>A0ABR3ELD4_9AGAR</name>
<sequence>MTCEKTPEALERRAKNRLHLARLDSKLHRERGVAIVLVIALSHLVLLPRNKAEYNAKARERMARKRATMSEDKRTEYLLKQRTYSQKYYERNRDTILDKADAKRYQEYEAMHGRDSFNRNYRFRNVKPRVLLKLQKDSEEYKTGLDSWREEKTRRLEELKSGKY</sequence>